<organism evidence="1 2">
    <name type="scientific">Nitrosomonas ureae</name>
    <dbReference type="NCBI Taxonomy" id="44577"/>
    <lineage>
        <taxon>Bacteria</taxon>
        <taxon>Pseudomonadati</taxon>
        <taxon>Pseudomonadota</taxon>
        <taxon>Betaproteobacteria</taxon>
        <taxon>Nitrosomonadales</taxon>
        <taxon>Nitrosomonadaceae</taxon>
        <taxon>Nitrosomonas</taxon>
    </lineage>
</organism>
<protein>
    <submittedName>
        <fullName evidence="1">Uncharacterized protein</fullName>
    </submittedName>
</protein>
<proteinExistence type="predicted"/>
<evidence type="ECO:0000313" key="1">
    <source>
        <dbReference type="EMBL" id="SEF80670.1"/>
    </source>
</evidence>
<dbReference type="EMBL" id="FNUX01000010">
    <property type="protein sequence ID" value="SEF80670.1"/>
    <property type="molecule type" value="Genomic_DNA"/>
</dbReference>
<accession>A0A1H5V0G0</accession>
<name>A0A1H5V0G0_9PROT</name>
<dbReference type="Proteomes" id="UP000236753">
    <property type="component" value="Unassembled WGS sequence"/>
</dbReference>
<sequence>MHDIDRTQLESNPELENYEHEQYEFGEYGEYGETEWGGETGVFSEAQAVELAAELLEVSSEEELDRFLGSLLKKAGQVAGKFIKSPVGQQLGGLLKGAAKQALPMVGSAIGGYFGGSGGAKMGSQVASTAGRIFGLELEGLSHEDQEYEAAKSFVQFAGTAAKNAAISPQGANPRVVAQSAVAAAARRLAPGLVRGTPAAALAASGSVCPSCGRGAMSGRWMRRGNKIILFGA</sequence>
<dbReference type="RefSeq" id="WP_103966396.1">
    <property type="nucleotide sequence ID" value="NZ_FNUX01000010.1"/>
</dbReference>
<dbReference type="AlphaFoldDB" id="A0A1H5V0G0"/>
<gene>
    <name evidence="1" type="ORF">SAMN05216334_11050</name>
</gene>
<reference evidence="1 2" key="1">
    <citation type="submission" date="2016-10" db="EMBL/GenBank/DDBJ databases">
        <authorList>
            <person name="de Groot N.N."/>
        </authorList>
    </citation>
    <scope>NUCLEOTIDE SEQUENCE [LARGE SCALE GENOMIC DNA]</scope>
    <source>
        <strain evidence="1 2">Nm13</strain>
    </source>
</reference>
<dbReference type="OrthoDB" id="883703at2"/>
<evidence type="ECO:0000313" key="2">
    <source>
        <dbReference type="Proteomes" id="UP000236753"/>
    </source>
</evidence>